<dbReference type="CDD" id="cd11061">
    <property type="entry name" value="CYP67-like"/>
    <property type="match status" value="1"/>
</dbReference>
<accession>A0A8H4IM20</accession>
<evidence type="ECO:0000259" key="13">
    <source>
        <dbReference type="Pfam" id="PF00205"/>
    </source>
</evidence>
<dbReference type="InterPro" id="IPR047213">
    <property type="entry name" value="TPP_PYR_PDC_IPDC-like"/>
</dbReference>
<evidence type="ECO:0000256" key="8">
    <source>
        <dbReference type="ARBA" id="ARBA00022842"/>
    </source>
</evidence>
<evidence type="ECO:0000256" key="12">
    <source>
        <dbReference type="SAM" id="Phobius"/>
    </source>
</evidence>
<evidence type="ECO:0000259" key="15">
    <source>
        <dbReference type="Pfam" id="PF02776"/>
    </source>
</evidence>
<dbReference type="GO" id="GO:0000287">
    <property type="term" value="F:magnesium ion binding"/>
    <property type="evidence" value="ECO:0007669"/>
    <property type="project" value="InterPro"/>
</dbReference>
<evidence type="ECO:0000256" key="7">
    <source>
        <dbReference type="ARBA" id="ARBA00022793"/>
    </source>
</evidence>
<dbReference type="InterPro" id="IPR012000">
    <property type="entry name" value="Thiamin_PyroP_enz_cen_dom"/>
</dbReference>
<dbReference type="CDD" id="cd07038">
    <property type="entry name" value="TPP_PYR_PDC_IPDC_like"/>
    <property type="match status" value="1"/>
</dbReference>
<comment type="catalytic activity">
    <reaction evidence="1">
        <text>a 2-oxocarboxylate + H(+) = an aldehyde + CO2</text>
        <dbReference type="Rhea" id="RHEA:11628"/>
        <dbReference type="ChEBI" id="CHEBI:15378"/>
        <dbReference type="ChEBI" id="CHEBI:16526"/>
        <dbReference type="ChEBI" id="CHEBI:17478"/>
        <dbReference type="ChEBI" id="CHEBI:35179"/>
        <dbReference type="EC" id="4.1.1.1"/>
    </reaction>
</comment>
<keyword evidence="6 11" id="KW-0479">Metal-binding</keyword>
<dbReference type="GO" id="GO:0016705">
    <property type="term" value="F:oxidoreductase activity, acting on paired donors, with incorporation or reduction of molecular oxygen"/>
    <property type="evidence" value="ECO:0007669"/>
    <property type="project" value="InterPro"/>
</dbReference>
<evidence type="ECO:0000256" key="3">
    <source>
        <dbReference type="ARBA" id="ARBA00007812"/>
    </source>
</evidence>
<dbReference type="Gene3D" id="1.10.630.10">
    <property type="entry name" value="Cytochrome P450"/>
    <property type="match status" value="1"/>
</dbReference>
<dbReference type="Pfam" id="PF00067">
    <property type="entry name" value="p450"/>
    <property type="match status" value="1"/>
</dbReference>
<evidence type="ECO:0000256" key="4">
    <source>
        <dbReference type="ARBA" id="ARBA00013202"/>
    </source>
</evidence>
<dbReference type="Gene3D" id="3.40.50.970">
    <property type="match status" value="2"/>
</dbReference>
<dbReference type="GO" id="GO:0005829">
    <property type="term" value="C:cytosol"/>
    <property type="evidence" value="ECO:0007669"/>
    <property type="project" value="TreeGrafter"/>
</dbReference>
<keyword evidence="12" id="KW-0812">Transmembrane</keyword>
<keyword evidence="11" id="KW-0408">Iron</keyword>
<dbReference type="SUPFAM" id="SSF52518">
    <property type="entry name" value="Thiamin diphosphate-binding fold (THDP-binding)"/>
    <property type="match status" value="2"/>
</dbReference>
<comment type="caution">
    <text evidence="16">The sequence shown here is derived from an EMBL/GenBank/DDBJ whole genome shotgun (WGS) entry which is preliminary data.</text>
</comment>
<dbReference type="InterPro" id="IPR029061">
    <property type="entry name" value="THDP-binding"/>
</dbReference>
<keyword evidence="12" id="KW-1133">Transmembrane helix</keyword>
<feature type="domain" description="Thiamine pyrophosphate enzyme central" evidence="13">
    <location>
        <begin position="802"/>
        <end position="937"/>
    </location>
</feature>
<evidence type="ECO:0000313" key="17">
    <source>
        <dbReference type="Proteomes" id="UP000572817"/>
    </source>
</evidence>
<dbReference type="GO" id="GO:0005634">
    <property type="term" value="C:nucleus"/>
    <property type="evidence" value="ECO:0007669"/>
    <property type="project" value="TreeGrafter"/>
</dbReference>
<keyword evidence="11" id="KW-0349">Heme</keyword>
<dbReference type="GO" id="GO:0030976">
    <property type="term" value="F:thiamine pyrophosphate binding"/>
    <property type="evidence" value="ECO:0007669"/>
    <property type="project" value="InterPro"/>
</dbReference>
<keyword evidence="7" id="KW-0210">Decarboxylase</keyword>
<dbReference type="InterPro" id="IPR001128">
    <property type="entry name" value="Cyt_P450"/>
</dbReference>
<dbReference type="SUPFAM" id="SSF52467">
    <property type="entry name" value="DHS-like NAD/FAD-binding domain"/>
    <property type="match status" value="1"/>
</dbReference>
<evidence type="ECO:0000256" key="11">
    <source>
        <dbReference type="PIRSR" id="PIRSR602401-1"/>
    </source>
</evidence>
<dbReference type="OrthoDB" id="308383at2759"/>
<dbReference type="FunFam" id="3.40.50.970:FF:000024">
    <property type="entry name" value="Pyruvate decarboxylase isozyme"/>
    <property type="match status" value="1"/>
</dbReference>
<name>A0A8H4IM20_9PEZI</name>
<feature type="domain" description="Thiamine pyrophosphate enzyme N-terminal TPP-binding" evidence="15">
    <location>
        <begin position="611"/>
        <end position="714"/>
    </location>
</feature>
<dbReference type="InterPro" id="IPR036396">
    <property type="entry name" value="Cyt_P450_sf"/>
</dbReference>
<dbReference type="PRINTS" id="PR00385">
    <property type="entry name" value="P450"/>
</dbReference>
<dbReference type="InterPro" id="IPR047214">
    <property type="entry name" value="TPP_PDC_IPDC"/>
</dbReference>
<dbReference type="PANTHER" id="PTHR43452">
    <property type="entry name" value="PYRUVATE DECARBOXYLASE"/>
    <property type="match status" value="1"/>
</dbReference>
<reference evidence="16" key="1">
    <citation type="submission" date="2020-04" db="EMBL/GenBank/DDBJ databases">
        <title>Genome Assembly and Annotation of Botryosphaeria dothidea sdau 11-99, a Latent Pathogen of Apple Fruit Ring Rot in China.</title>
        <authorList>
            <person name="Yu C."/>
            <person name="Diao Y."/>
            <person name="Lu Q."/>
            <person name="Zhao J."/>
            <person name="Cui S."/>
            <person name="Peng C."/>
            <person name="He B."/>
            <person name="Liu H."/>
        </authorList>
    </citation>
    <scope>NUCLEOTIDE SEQUENCE [LARGE SCALE GENOMIC DNA]</scope>
    <source>
        <strain evidence="16">Sdau11-99</strain>
    </source>
</reference>
<dbReference type="EC" id="4.1.1.1" evidence="4"/>
<evidence type="ECO:0000256" key="10">
    <source>
        <dbReference type="ARBA" id="ARBA00023239"/>
    </source>
</evidence>
<evidence type="ECO:0000256" key="5">
    <source>
        <dbReference type="ARBA" id="ARBA00014422"/>
    </source>
</evidence>
<evidence type="ECO:0000313" key="16">
    <source>
        <dbReference type="EMBL" id="KAF4303570.1"/>
    </source>
</evidence>
<evidence type="ECO:0000259" key="14">
    <source>
        <dbReference type="Pfam" id="PF02775"/>
    </source>
</evidence>
<protein>
    <recommendedName>
        <fullName evidence="5">Pyruvate decarboxylase</fullName>
        <ecNumber evidence="4">4.1.1.1</ecNumber>
    </recommendedName>
</protein>
<dbReference type="Pfam" id="PF00205">
    <property type="entry name" value="TPP_enzyme_M"/>
    <property type="match status" value="1"/>
</dbReference>
<evidence type="ECO:0000256" key="1">
    <source>
        <dbReference type="ARBA" id="ARBA00001041"/>
    </source>
</evidence>
<dbReference type="GO" id="GO:0000949">
    <property type="term" value="P:aromatic amino acid family catabolic process to alcohol via Ehrlich pathway"/>
    <property type="evidence" value="ECO:0007669"/>
    <property type="project" value="TreeGrafter"/>
</dbReference>
<keyword evidence="10" id="KW-0456">Lyase</keyword>
<dbReference type="SUPFAM" id="SSF48264">
    <property type="entry name" value="Cytochrome P450"/>
    <property type="match status" value="1"/>
</dbReference>
<feature type="transmembrane region" description="Helical" evidence="12">
    <location>
        <begin position="37"/>
        <end position="58"/>
    </location>
</feature>
<comment type="cofactor">
    <cofactor evidence="11">
        <name>heme</name>
        <dbReference type="ChEBI" id="CHEBI:30413"/>
    </cofactor>
</comment>
<dbReference type="InterPro" id="IPR011766">
    <property type="entry name" value="TPP_enzyme_TPP-bd"/>
</dbReference>
<feature type="domain" description="Thiamine pyrophosphate enzyme TPP-binding" evidence="14">
    <location>
        <begin position="1002"/>
        <end position="1087"/>
    </location>
</feature>
<dbReference type="Pfam" id="PF02776">
    <property type="entry name" value="TPP_enzyme_N"/>
    <property type="match status" value="1"/>
</dbReference>
<evidence type="ECO:0000256" key="9">
    <source>
        <dbReference type="ARBA" id="ARBA00023052"/>
    </source>
</evidence>
<feature type="transmembrane region" description="Helical" evidence="12">
    <location>
        <begin position="64"/>
        <end position="89"/>
    </location>
</feature>
<dbReference type="Pfam" id="PF02775">
    <property type="entry name" value="TPP_enzyme_C"/>
    <property type="match status" value="1"/>
</dbReference>
<dbReference type="GO" id="GO:0004497">
    <property type="term" value="F:monooxygenase activity"/>
    <property type="evidence" value="ECO:0007669"/>
    <property type="project" value="UniProtKB-KW"/>
</dbReference>
<dbReference type="GO" id="GO:0004737">
    <property type="term" value="F:pyruvate decarboxylase activity"/>
    <property type="evidence" value="ECO:0007669"/>
    <property type="project" value="UniProtKB-EC"/>
</dbReference>
<proteinExistence type="inferred from homology"/>
<keyword evidence="9" id="KW-0786">Thiamine pyrophosphate</keyword>
<keyword evidence="12" id="KW-0472">Membrane</keyword>
<organism evidence="16 17">
    <name type="scientific">Botryosphaeria dothidea</name>
    <dbReference type="NCBI Taxonomy" id="55169"/>
    <lineage>
        <taxon>Eukaryota</taxon>
        <taxon>Fungi</taxon>
        <taxon>Dikarya</taxon>
        <taxon>Ascomycota</taxon>
        <taxon>Pezizomycotina</taxon>
        <taxon>Dothideomycetes</taxon>
        <taxon>Dothideomycetes incertae sedis</taxon>
        <taxon>Botryosphaeriales</taxon>
        <taxon>Botryosphaeriaceae</taxon>
        <taxon>Botryosphaeria</taxon>
    </lineage>
</organism>
<dbReference type="CDD" id="cd02005">
    <property type="entry name" value="TPP_PDC_IPDC"/>
    <property type="match status" value="1"/>
</dbReference>
<dbReference type="InterPro" id="IPR029035">
    <property type="entry name" value="DHS-like_NAD/FAD-binding_dom"/>
</dbReference>
<feature type="transmembrane region" description="Helical" evidence="12">
    <location>
        <begin position="12"/>
        <end position="30"/>
    </location>
</feature>
<dbReference type="InterPro" id="IPR002401">
    <property type="entry name" value="Cyt_P450_E_grp-I"/>
</dbReference>
<dbReference type="AlphaFoldDB" id="A0A8H4IM20"/>
<dbReference type="Gene3D" id="3.40.50.1220">
    <property type="entry name" value="TPP-binding domain"/>
    <property type="match status" value="1"/>
</dbReference>
<evidence type="ECO:0000256" key="6">
    <source>
        <dbReference type="ARBA" id="ARBA00022723"/>
    </source>
</evidence>
<dbReference type="GO" id="GO:0020037">
    <property type="term" value="F:heme binding"/>
    <property type="evidence" value="ECO:0007669"/>
    <property type="project" value="InterPro"/>
</dbReference>
<dbReference type="Proteomes" id="UP000572817">
    <property type="component" value="Unassembled WGS sequence"/>
</dbReference>
<keyword evidence="8" id="KW-0460">Magnesium</keyword>
<sequence>MSSQTQLDVPLGLAVCAALLGASSHLAVFIRGEWEKHVLTLATIQLFGPILLFATLYGPSSAGLYNAALTTASLVIGFHTGLFGSMTIYRVFFHPLRSFYGPTGAKITTFWSVMQNVPDFKLYSKLQRLHQEHGDFIRFRFQGPREISINDAEAVQQVYGLSSKCSKGPFYDLNYPSRSLQMTRDKKFHSQRRRIWDKAFTAKAMKDYEQRLMMHFDDFCALINASKGKPMNATTICEYWGFDVMGDLMFGRSFSMLKDNKPNFALEMFQKTKPVNGILLQNYWTFMLLQRLPIVATVRSNWLNWCKAQLDERRVNIPKVADLYSYLLGDKNEKAGKILERISDGDAASDSELAIVAGSDTSSGTLAAIIYLLAKHRDVQQRVHQEIVQAFAANGGFSHQALVNKSLLEGIINEALRLWTPVPTGLQRVTPEEGAVIAGRFIPGDTLVSVPTWTVHHDPRNFQQPNDFIPERWSSRPELVLRKEAFIPFSAGPYSCVGKPLAMMELRLAVANVVTKFDMKLEDEVESVKTFEESPGWKDTFVVSVPPLHVIGRRVLEAICGYPGLPEGGVERAAVSGITGTINAAETRGLRNTGAAIDSNRMADKIPLALYLWQRIAELGVESIFGVPGDMNLELLDYIKEVEKLSWVGTANELGAAYAADGYCRVKQSPGVIVTTMGVGELSAINGVAGAYTEQVKLIHIVGTTGTAVQKMNTMIHHCLGPDPDHRVYEKISAKVRAAHCWLDDIGTAPAEVDRVLRTCLETSLPVYIFVPMDFVHPLVDKPSPSNPLDVPPAAIDPALVNSILSEIYSAKSPVILVDALVSRHRATAEARQLLNILRFPTFSTPMGKSIANEAAPYFLSTYNGNISFPGVAATIEDASDLVIDLGPILSDSNTGAHTRTIADDKLVSIHPHTVTVRKKPYPGTSIRGVLAALIDAIDPSKVPSIPRPDLPPEECAPDADAETITQSWIWRRIGAFVRPGDVLIGEAGTAQFGLSDAVFPADLTYVTQIYYGSIGYALPACLGAAVAKREKGGRGRVVLVTGDGSAQLTAQEVGTMVKLGLGNVLILVINNAGYTIERAIHGPEEEYNDIAAWDWQLMLSFFGDKHGKERSREVRTKKEFEAALELPEYTSPESIQVLEVHMDKMDIPWRLNTQIGIVRARAQAAAVKN</sequence>
<dbReference type="FunFam" id="3.40.50.970:FF:000019">
    <property type="entry name" value="Pyruvate decarboxylase isozyme"/>
    <property type="match status" value="1"/>
</dbReference>
<gene>
    <name evidence="16" type="ORF">GTA08_BOTSDO08782</name>
</gene>
<feature type="binding site" description="axial binding residue" evidence="11">
    <location>
        <position position="496"/>
    </location>
    <ligand>
        <name>heme</name>
        <dbReference type="ChEBI" id="CHEBI:30413"/>
    </ligand>
    <ligandPart>
        <name>Fe</name>
        <dbReference type="ChEBI" id="CHEBI:18248"/>
    </ligandPart>
</feature>
<dbReference type="PANTHER" id="PTHR43452:SF3">
    <property type="entry name" value="TRANSAMINATED AMINO ACID DECARBOXYLASE"/>
    <property type="match status" value="1"/>
</dbReference>
<dbReference type="EMBL" id="WWBZ02000062">
    <property type="protein sequence ID" value="KAF4303570.1"/>
    <property type="molecule type" value="Genomic_DNA"/>
</dbReference>
<keyword evidence="17" id="KW-1185">Reference proteome</keyword>
<comment type="cofactor">
    <cofactor evidence="2">
        <name>thiamine diphosphate</name>
        <dbReference type="ChEBI" id="CHEBI:58937"/>
    </cofactor>
</comment>
<comment type="similarity">
    <text evidence="3">Belongs to the TPP enzyme family.</text>
</comment>
<dbReference type="PRINTS" id="PR00463">
    <property type="entry name" value="EP450I"/>
</dbReference>
<evidence type="ECO:0000256" key="2">
    <source>
        <dbReference type="ARBA" id="ARBA00001964"/>
    </source>
</evidence>
<dbReference type="GO" id="GO:0005506">
    <property type="term" value="F:iron ion binding"/>
    <property type="evidence" value="ECO:0007669"/>
    <property type="project" value="InterPro"/>
</dbReference>
<dbReference type="InterPro" id="IPR012001">
    <property type="entry name" value="Thiamin_PyroP_enz_TPP-bd_dom"/>
</dbReference>
<dbReference type="InterPro" id="IPR012110">
    <property type="entry name" value="PDC/IPDC-like"/>
</dbReference>